<dbReference type="OrthoDB" id="266718at2759"/>
<dbReference type="InterPro" id="IPR011009">
    <property type="entry name" value="Kinase-like_dom_sf"/>
</dbReference>
<feature type="binding site" evidence="1">
    <location>
        <position position="33"/>
    </location>
    <ligand>
        <name>ATP</name>
        <dbReference type="ChEBI" id="CHEBI:30616"/>
    </ligand>
</feature>
<sequence>MNNYHLYEEIGHGKFSTVYKGRKRYSISYVAVKSIEKSRREKFMTEVGILSNTKHVNVVGFVNWYETRNHLWIIFEYCVGGDLLRLLKQDGRLPEEQVRRFSYRLRMLTQFY</sequence>
<dbReference type="InterPro" id="IPR017441">
    <property type="entry name" value="Protein_kinase_ATP_BS"/>
</dbReference>
<accession>A0A813G3V3</accession>
<dbReference type="Pfam" id="PF00069">
    <property type="entry name" value="Pkinase"/>
    <property type="match status" value="1"/>
</dbReference>
<keyword evidence="1" id="KW-0067">ATP-binding</keyword>
<gene>
    <name evidence="3" type="ORF">PGLA1383_LOCUS35035</name>
</gene>
<name>A0A813G3V3_POLGL</name>
<evidence type="ECO:0000313" key="3">
    <source>
        <dbReference type="EMBL" id="CAE8617373.1"/>
    </source>
</evidence>
<evidence type="ECO:0000313" key="4">
    <source>
        <dbReference type="Proteomes" id="UP000654075"/>
    </source>
</evidence>
<dbReference type="GO" id="GO:0004672">
    <property type="term" value="F:protein kinase activity"/>
    <property type="evidence" value="ECO:0007669"/>
    <property type="project" value="InterPro"/>
</dbReference>
<dbReference type="OMA" id="WFETSNH"/>
<dbReference type="PANTHER" id="PTHR46562">
    <property type="entry name" value="SERINE/THREONINE-KINASE ULK4-LIKE PROTEIN-RELATED"/>
    <property type="match status" value="1"/>
</dbReference>
<dbReference type="GO" id="GO:0005524">
    <property type="term" value="F:ATP binding"/>
    <property type="evidence" value="ECO:0007669"/>
    <property type="project" value="UniProtKB-UniRule"/>
</dbReference>
<dbReference type="InterPro" id="IPR000719">
    <property type="entry name" value="Prot_kinase_dom"/>
</dbReference>
<dbReference type="PROSITE" id="PS00107">
    <property type="entry name" value="PROTEIN_KINASE_ATP"/>
    <property type="match status" value="1"/>
</dbReference>
<feature type="domain" description="Protein kinase" evidence="2">
    <location>
        <begin position="4"/>
        <end position="112"/>
    </location>
</feature>
<dbReference type="EMBL" id="CAJNNV010026140">
    <property type="protein sequence ID" value="CAE8617373.1"/>
    <property type="molecule type" value="Genomic_DNA"/>
</dbReference>
<organism evidence="3 4">
    <name type="scientific">Polarella glacialis</name>
    <name type="common">Dinoflagellate</name>
    <dbReference type="NCBI Taxonomy" id="89957"/>
    <lineage>
        <taxon>Eukaryota</taxon>
        <taxon>Sar</taxon>
        <taxon>Alveolata</taxon>
        <taxon>Dinophyceae</taxon>
        <taxon>Suessiales</taxon>
        <taxon>Suessiaceae</taxon>
        <taxon>Polarella</taxon>
    </lineage>
</organism>
<dbReference type="Proteomes" id="UP000654075">
    <property type="component" value="Unassembled WGS sequence"/>
</dbReference>
<dbReference type="GO" id="GO:0008017">
    <property type="term" value="F:microtubule binding"/>
    <property type="evidence" value="ECO:0007669"/>
    <property type="project" value="InterPro"/>
</dbReference>
<dbReference type="AlphaFoldDB" id="A0A813G3V3"/>
<dbReference type="InterPro" id="IPR044591">
    <property type="entry name" value="RUK"/>
</dbReference>
<proteinExistence type="predicted"/>
<dbReference type="PANTHER" id="PTHR46562:SF1">
    <property type="entry name" value="SERINE_THREONINE-PROTEIN KINASE ULK4"/>
    <property type="match status" value="1"/>
</dbReference>
<evidence type="ECO:0000256" key="1">
    <source>
        <dbReference type="PROSITE-ProRule" id="PRU10141"/>
    </source>
</evidence>
<dbReference type="PROSITE" id="PS50011">
    <property type="entry name" value="PROTEIN_KINASE_DOM"/>
    <property type="match status" value="1"/>
</dbReference>
<comment type="caution">
    <text evidence="3">The sequence shown here is derived from an EMBL/GenBank/DDBJ whole genome shotgun (WGS) entry which is preliminary data.</text>
</comment>
<dbReference type="SMART" id="SM00220">
    <property type="entry name" value="S_TKc"/>
    <property type="match status" value="1"/>
</dbReference>
<dbReference type="SUPFAM" id="SSF56112">
    <property type="entry name" value="Protein kinase-like (PK-like)"/>
    <property type="match status" value="1"/>
</dbReference>
<protein>
    <recommendedName>
        <fullName evidence="2">Protein kinase domain-containing protein</fullName>
    </recommendedName>
</protein>
<keyword evidence="4" id="KW-1185">Reference proteome</keyword>
<reference evidence="3" key="1">
    <citation type="submission" date="2021-02" db="EMBL/GenBank/DDBJ databases">
        <authorList>
            <person name="Dougan E. K."/>
            <person name="Rhodes N."/>
            <person name="Thang M."/>
            <person name="Chan C."/>
        </authorList>
    </citation>
    <scope>NUCLEOTIDE SEQUENCE</scope>
</reference>
<dbReference type="Gene3D" id="1.10.510.10">
    <property type="entry name" value="Transferase(Phosphotransferase) domain 1"/>
    <property type="match status" value="1"/>
</dbReference>
<keyword evidence="1" id="KW-0547">Nucleotide-binding</keyword>
<evidence type="ECO:0000259" key="2">
    <source>
        <dbReference type="PROSITE" id="PS50011"/>
    </source>
</evidence>